<keyword evidence="1" id="KW-0808">Transferase</keyword>
<dbReference type="InterPro" id="IPR032719">
    <property type="entry name" value="WbsX"/>
</dbReference>
<dbReference type="RefSeq" id="WP_089381134.1">
    <property type="nucleotide sequence ID" value="NZ_FZNT01000004.1"/>
</dbReference>
<name>A0A238WTY4_9FLAO</name>
<sequence length="356" mass="41753">MLKRIIFIILIFSFVINLNSQNDYNKLKFGAYYFDGWDGAPKHLTLELINNKNREPIWGWQTSTYEIVKKQVGLAYNSGLKFFTFCWYHKESENSKIGGNKLNNALKYYIQSQDYSGFEFNIMVVNHGTYSLNKKDWPGLVDYWTELFRQKNYLKVEGRPLIVFYDFNKLIESFGSRRKLNKALKYFRKTVNKKGFSGVSIAISSSILIEIHDELKKTDFDIFTTYNDHSVLLKKQNYRNAIEDEKRSLNFNTNEQLNIWSSNSTLTKLPIIPTITLNWDDSPWKKGKIVPNFGKYSEETIFRSIKLSKEWLKTNKIKLTKERLVLIYSWNEYGEGAWLTPSKDGFNPLSGLKKGI</sequence>
<dbReference type="AlphaFoldDB" id="A0A238WTY4"/>
<accession>A0A238WTY4</accession>
<protein>
    <submittedName>
        <fullName evidence="1">Glycosyltransferase WbsX</fullName>
    </submittedName>
</protein>
<evidence type="ECO:0000313" key="2">
    <source>
        <dbReference type="Proteomes" id="UP000198384"/>
    </source>
</evidence>
<evidence type="ECO:0000313" key="1">
    <source>
        <dbReference type="EMBL" id="SNR49888.1"/>
    </source>
</evidence>
<reference evidence="1 2" key="1">
    <citation type="submission" date="2017-06" db="EMBL/GenBank/DDBJ databases">
        <authorList>
            <person name="Kim H.J."/>
            <person name="Triplett B.A."/>
        </authorList>
    </citation>
    <scope>NUCLEOTIDE SEQUENCE [LARGE SCALE GENOMIC DNA]</scope>
    <source>
        <strain evidence="1 2">DSM 29150</strain>
    </source>
</reference>
<dbReference type="GO" id="GO:0016740">
    <property type="term" value="F:transferase activity"/>
    <property type="evidence" value="ECO:0007669"/>
    <property type="project" value="UniProtKB-KW"/>
</dbReference>
<dbReference type="PANTHER" id="PTHR41244:SF1">
    <property type="entry name" value="GLYCOSYLTRANSFERASE"/>
    <property type="match status" value="1"/>
</dbReference>
<organism evidence="1 2">
    <name type="scientific">Lutibacter agarilyticus</name>
    <dbReference type="NCBI Taxonomy" id="1109740"/>
    <lineage>
        <taxon>Bacteria</taxon>
        <taxon>Pseudomonadati</taxon>
        <taxon>Bacteroidota</taxon>
        <taxon>Flavobacteriia</taxon>
        <taxon>Flavobacteriales</taxon>
        <taxon>Flavobacteriaceae</taxon>
        <taxon>Lutibacter</taxon>
    </lineage>
</organism>
<keyword evidence="2" id="KW-1185">Reference proteome</keyword>
<gene>
    <name evidence="1" type="ORF">SAMN06265371_10410</name>
</gene>
<proteinExistence type="predicted"/>
<dbReference type="OrthoDB" id="9816424at2"/>
<dbReference type="EMBL" id="FZNT01000004">
    <property type="protein sequence ID" value="SNR49888.1"/>
    <property type="molecule type" value="Genomic_DNA"/>
</dbReference>
<dbReference type="PANTHER" id="PTHR41244">
    <property type="entry name" value="RHAMNAN SYNTHESIS F"/>
    <property type="match status" value="1"/>
</dbReference>
<dbReference type="Pfam" id="PF14307">
    <property type="entry name" value="Glyco_tran_WbsX"/>
    <property type="match status" value="1"/>
</dbReference>
<dbReference type="Gene3D" id="3.20.20.80">
    <property type="entry name" value="Glycosidases"/>
    <property type="match status" value="1"/>
</dbReference>
<dbReference type="Proteomes" id="UP000198384">
    <property type="component" value="Unassembled WGS sequence"/>
</dbReference>